<reference evidence="1 3" key="1">
    <citation type="journal article" date="2011" name="Nature">
        <title>The Medicago genome provides insight into the evolution of rhizobial symbioses.</title>
        <authorList>
            <person name="Young N.D."/>
            <person name="Debelle F."/>
            <person name="Oldroyd G.E."/>
            <person name="Geurts R."/>
            <person name="Cannon S.B."/>
            <person name="Udvardi M.K."/>
            <person name="Benedito V.A."/>
            <person name="Mayer K.F."/>
            <person name="Gouzy J."/>
            <person name="Schoof H."/>
            <person name="Van de Peer Y."/>
            <person name="Proost S."/>
            <person name="Cook D.R."/>
            <person name="Meyers B.C."/>
            <person name="Spannagl M."/>
            <person name="Cheung F."/>
            <person name="De Mita S."/>
            <person name="Krishnakumar V."/>
            <person name="Gundlach H."/>
            <person name="Zhou S."/>
            <person name="Mudge J."/>
            <person name="Bharti A.K."/>
            <person name="Murray J.D."/>
            <person name="Naoumkina M.A."/>
            <person name="Rosen B."/>
            <person name="Silverstein K.A."/>
            <person name="Tang H."/>
            <person name="Rombauts S."/>
            <person name="Zhao P.X."/>
            <person name="Zhou P."/>
            <person name="Barbe V."/>
            <person name="Bardou P."/>
            <person name="Bechner M."/>
            <person name="Bellec A."/>
            <person name="Berger A."/>
            <person name="Berges H."/>
            <person name="Bidwell S."/>
            <person name="Bisseling T."/>
            <person name="Choisne N."/>
            <person name="Couloux A."/>
            <person name="Denny R."/>
            <person name="Deshpande S."/>
            <person name="Dai X."/>
            <person name="Doyle J.J."/>
            <person name="Dudez A.M."/>
            <person name="Farmer A.D."/>
            <person name="Fouteau S."/>
            <person name="Franken C."/>
            <person name="Gibelin C."/>
            <person name="Gish J."/>
            <person name="Goldstein S."/>
            <person name="Gonzalez A.J."/>
            <person name="Green P.J."/>
            <person name="Hallab A."/>
            <person name="Hartog M."/>
            <person name="Hua A."/>
            <person name="Humphray S.J."/>
            <person name="Jeong D.H."/>
            <person name="Jing Y."/>
            <person name="Jocker A."/>
            <person name="Kenton S.M."/>
            <person name="Kim D.J."/>
            <person name="Klee K."/>
            <person name="Lai H."/>
            <person name="Lang C."/>
            <person name="Lin S."/>
            <person name="Macmil S.L."/>
            <person name="Magdelenat G."/>
            <person name="Matthews L."/>
            <person name="McCorrison J."/>
            <person name="Monaghan E.L."/>
            <person name="Mun J.H."/>
            <person name="Najar F.Z."/>
            <person name="Nicholson C."/>
            <person name="Noirot C."/>
            <person name="O'Bleness M."/>
            <person name="Paule C.R."/>
            <person name="Poulain J."/>
            <person name="Prion F."/>
            <person name="Qin B."/>
            <person name="Qu C."/>
            <person name="Retzel E.F."/>
            <person name="Riddle C."/>
            <person name="Sallet E."/>
            <person name="Samain S."/>
            <person name="Samson N."/>
            <person name="Sanders I."/>
            <person name="Saurat O."/>
            <person name="Scarpelli C."/>
            <person name="Schiex T."/>
            <person name="Segurens B."/>
            <person name="Severin A.J."/>
            <person name="Sherrier D.J."/>
            <person name="Shi R."/>
            <person name="Sims S."/>
            <person name="Singer S.R."/>
            <person name="Sinharoy S."/>
            <person name="Sterck L."/>
            <person name="Viollet A."/>
            <person name="Wang B.B."/>
            <person name="Wang K."/>
            <person name="Wang M."/>
            <person name="Wang X."/>
            <person name="Warfsmann J."/>
            <person name="Weissenbach J."/>
            <person name="White D.D."/>
            <person name="White J.D."/>
            <person name="Wiley G.B."/>
            <person name="Wincker P."/>
            <person name="Xing Y."/>
            <person name="Yang L."/>
            <person name="Yao Z."/>
            <person name="Ying F."/>
            <person name="Zhai J."/>
            <person name="Zhou L."/>
            <person name="Zuber A."/>
            <person name="Denarie J."/>
            <person name="Dixon R.A."/>
            <person name="May G.D."/>
            <person name="Schwartz D.C."/>
            <person name="Rogers J."/>
            <person name="Quetier F."/>
            <person name="Town C.D."/>
            <person name="Roe B.A."/>
        </authorList>
    </citation>
    <scope>NUCLEOTIDE SEQUENCE [LARGE SCALE GENOMIC DNA]</scope>
    <source>
        <strain evidence="1">A17</strain>
        <strain evidence="2 3">cv. Jemalong A17</strain>
    </source>
</reference>
<evidence type="ECO:0000313" key="3">
    <source>
        <dbReference type="Proteomes" id="UP000002051"/>
    </source>
</evidence>
<keyword evidence="3" id="KW-1185">Reference proteome</keyword>
<organism evidence="1 3">
    <name type="scientific">Medicago truncatula</name>
    <name type="common">Barrel medic</name>
    <name type="synonym">Medicago tribuloides</name>
    <dbReference type="NCBI Taxonomy" id="3880"/>
    <lineage>
        <taxon>Eukaryota</taxon>
        <taxon>Viridiplantae</taxon>
        <taxon>Streptophyta</taxon>
        <taxon>Embryophyta</taxon>
        <taxon>Tracheophyta</taxon>
        <taxon>Spermatophyta</taxon>
        <taxon>Magnoliopsida</taxon>
        <taxon>eudicotyledons</taxon>
        <taxon>Gunneridae</taxon>
        <taxon>Pentapetalae</taxon>
        <taxon>rosids</taxon>
        <taxon>fabids</taxon>
        <taxon>Fabales</taxon>
        <taxon>Fabaceae</taxon>
        <taxon>Papilionoideae</taxon>
        <taxon>50 kb inversion clade</taxon>
        <taxon>NPAAA clade</taxon>
        <taxon>Hologalegina</taxon>
        <taxon>IRL clade</taxon>
        <taxon>Trifolieae</taxon>
        <taxon>Medicago</taxon>
    </lineage>
</organism>
<name>G7K3L3_MEDTR</name>
<sequence>MTIRPKPNEYPQKYTRWTDKYLHFWIWARTWIITCKFERSCRNEQTHRAGPSVPYLSVGQAVKKKHEKRPYLFGPSHRSCILDRPTWAGRECNAPDFDPRHYA</sequence>
<dbReference type="Proteomes" id="UP000002051">
    <property type="component" value="Chromosome 5"/>
</dbReference>
<dbReference type="EnsemblPlants" id="AET00545">
    <property type="protein sequence ID" value="AET00545"/>
    <property type="gene ID" value="MTR_5g093220"/>
</dbReference>
<proteinExistence type="predicted"/>
<evidence type="ECO:0000313" key="2">
    <source>
        <dbReference type="EnsemblPlants" id="AET00545"/>
    </source>
</evidence>
<dbReference type="HOGENOM" id="CLU_2267772_0_0_1"/>
<reference evidence="1 3" key="2">
    <citation type="journal article" date="2014" name="BMC Genomics">
        <title>An improved genome release (version Mt4.0) for the model legume Medicago truncatula.</title>
        <authorList>
            <person name="Tang H."/>
            <person name="Krishnakumar V."/>
            <person name="Bidwell S."/>
            <person name="Rosen B."/>
            <person name="Chan A."/>
            <person name="Zhou S."/>
            <person name="Gentzbittel L."/>
            <person name="Childs K.L."/>
            <person name="Yandell M."/>
            <person name="Gundlach H."/>
            <person name="Mayer K.F."/>
            <person name="Schwartz D.C."/>
            <person name="Town C.D."/>
        </authorList>
    </citation>
    <scope>GENOME REANNOTATION</scope>
    <source>
        <strain evidence="2 3">cv. Jemalong A17</strain>
    </source>
</reference>
<accession>G7K3L3</accession>
<protein>
    <submittedName>
        <fullName evidence="1 2">Uncharacterized protein</fullName>
    </submittedName>
</protein>
<evidence type="ECO:0000313" key="1">
    <source>
        <dbReference type="EMBL" id="AET00545.1"/>
    </source>
</evidence>
<reference evidence="2" key="3">
    <citation type="submission" date="2015-04" db="UniProtKB">
        <authorList>
            <consortium name="EnsemblPlants"/>
        </authorList>
    </citation>
    <scope>IDENTIFICATION</scope>
    <source>
        <strain evidence="2">cv. Jemalong A17</strain>
    </source>
</reference>
<dbReference type="EMBL" id="CM001221">
    <property type="protein sequence ID" value="AET00545.1"/>
    <property type="molecule type" value="Genomic_DNA"/>
</dbReference>
<dbReference type="PaxDb" id="3880-AET00545"/>
<gene>
    <name evidence="1" type="ordered locus">MTR_5g093220</name>
</gene>
<dbReference type="AlphaFoldDB" id="G7K3L3"/>